<dbReference type="AlphaFoldDB" id="A0A0A9GNZ9"/>
<reference evidence="1" key="2">
    <citation type="journal article" date="2015" name="Data Brief">
        <title>Shoot transcriptome of the giant reed, Arundo donax.</title>
        <authorList>
            <person name="Barrero R.A."/>
            <person name="Guerrero F.D."/>
            <person name="Moolhuijzen P."/>
            <person name="Goolsby J.A."/>
            <person name="Tidwell J."/>
            <person name="Bellgard S.E."/>
            <person name="Bellgard M.I."/>
        </authorList>
    </citation>
    <scope>NUCLEOTIDE SEQUENCE</scope>
    <source>
        <tissue evidence="1">Shoot tissue taken approximately 20 cm above the soil surface</tissue>
    </source>
</reference>
<proteinExistence type="predicted"/>
<accession>A0A0A9GNZ9</accession>
<reference evidence="1" key="1">
    <citation type="submission" date="2014-09" db="EMBL/GenBank/DDBJ databases">
        <authorList>
            <person name="Magalhaes I.L.F."/>
            <person name="Oliveira U."/>
            <person name="Santos F.R."/>
            <person name="Vidigal T.H.D.A."/>
            <person name="Brescovit A.D."/>
            <person name="Santos A.J."/>
        </authorList>
    </citation>
    <scope>NUCLEOTIDE SEQUENCE</scope>
    <source>
        <tissue evidence="1">Shoot tissue taken approximately 20 cm above the soil surface</tissue>
    </source>
</reference>
<protein>
    <submittedName>
        <fullName evidence="1">Uncharacterized protein</fullName>
    </submittedName>
</protein>
<sequence>MFKSYFRSVSEAWGISFGGSQRCFAVLIYSNIAEPAPGLGSRIFLKKLEVEAL</sequence>
<dbReference type="EMBL" id="GBRH01173620">
    <property type="protein sequence ID" value="JAE24276.1"/>
    <property type="molecule type" value="Transcribed_RNA"/>
</dbReference>
<evidence type="ECO:0000313" key="1">
    <source>
        <dbReference type="EMBL" id="JAE24276.1"/>
    </source>
</evidence>
<organism evidence="1">
    <name type="scientific">Arundo donax</name>
    <name type="common">Giant reed</name>
    <name type="synonym">Donax arundinaceus</name>
    <dbReference type="NCBI Taxonomy" id="35708"/>
    <lineage>
        <taxon>Eukaryota</taxon>
        <taxon>Viridiplantae</taxon>
        <taxon>Streptophyta</taxon>
        <taxon>Embryophyta</taxon>
        <taxon>Tracheophyta</taxon>
        <taxon>Spermatophyta</taxon>
        <taxon>Magnoliopsida</taxon>
        <taxon>Liliopsida</taxon>
        <taxon>Poales</taxon>
        <taxon>Poaceae</taxon>
        <taxon>PACMAD clade</taxon>
        <taxon>Arundinoideae</taxon>
        <taxon>Arundineae</taxon>
        <taxon>Arundo</taxon>
    </lineage>
</organism>
<name>A0A0A9GNZ9_ARUDO</name>